<dbReference type="PANTHER" id="PTHR11078">
    <property type="entry name" value="N UTILIZATION SUBSTANCE PROTEIN B-RELATED"/>
    <property type="match status" value="1"/>
</dbReference>
<evidence type="ECO:0000256" key="2">
    <source>
        <dbReference type="ARBA" id="ARBA00022814"/>
    </source>
</evidence>
<gene>
    <name evidence="7" type="ORF">MNBD_NITROSPIRAE01-1047</name>
</gene>
<dbReference type="NCBIfam" id="TIGR01951">
    <property type="entry name" value="nusB"/>
    <property type="match status" value="1"/>
</dbReference>
<dbReference type="EMBL" id="UOGF01000071">
    <property type="protein sequence ID" value="VAX31119.1"/>
    <property type="molecule type" value="Genomic_DNA"/>
</dbReference>
<organism evidence="7">
    <name type="scientific">hydrothermal vent metagenome</name>
    <dbReference type="NCBI Taxonomy" id="652676"/>
    <lineage>
        <taxon>unclassified sequences</taxon>
        <taxon>metagenomes</taxon>
        <taxon>ecological metagenomes</taxon>
    </lineage>
</organism>
<accession>A0A3B1CLT4</accession>
<evidence type="ECO:0000256" key="1">
    <source>
        <dbReference type="ARBA" id="ARBA00005952"/>
    </source>
</evidence>
<dbReference type="InterPro" id="IPR035926">
    <property type="entry name" value="NusB-like_sf"/>
</dbReference>
<comment type="similarity">
    <text evidence="1">Belongs to the NusB family.</text>
</comment>
<keyword evidence="4" id="KW-0805">Transcription regulation</keyword>
<evidence type="ECO:0000256" key="4">
    <source>
        <dbReference type="ARBA" id="ARBA00023015"/>
    </source>
</evidence>
<dbReference type="GO" id="GO:0031564">
    <property type="term" value="P:transcription antitermination"/>
    <property type="evidence" value="ECO:0007669"/>
    <property type="project" value="UniProtKB-KW"/>
</dbReference>
<dbReference type="InterPro" id="IPR006027">
    <property type="entry name" value="NusB_RsmB_TIM44"/>
</dbReference>
<name>A0A3B1CLT4_9ZZZZ</name>
<dbReference type="HAMAP" id="MF_00073">
    <property type="entry name" value="NusB"/>
    <property type="match status" value="1"/>
</dbReference>
<dbReference type="AlphaFoldDB" id="A0A3B1CLT4"/>
<evidence type="ECO:0000259" key="6">
    <source>
        <dbReference type="Pfam" id="PF01029"/>
    </source>
</evidence>
<reference evidence="7" key="1">
    <citation type="submission" date="2018-06" db="EMBL/GenBank/DDBJ databases">
        <authorList>
            <person name="Zhirakovskaya E."/>
        </authorList>
    </citation>
    <scope>NUCLEOTIDE SEQUENCE</scope>
</reference>
<dbReference type="GO" id="GO:0006353">
    <property type="term" value="P:DNA-templated transcription termination"/>
    <property type="evidence" value="ECO:0007669"/>
    <property type="project" value="InterPro"/>
</dbReference>
<evidence type="ECO:0000256" key="5">
    <source>
        <dbReference type="ARBA" id="ARBA00023163"/>
    </source>
</evidence>
<evidence type="ECO:0000313" key="7">
    <source>
        <dbReference type="EMBL" id="VAX31119.1"/>
    </source>
</evidence>
<keyword evidence="5" id="KW-0804">Transcription</keyword>
<dbReference type="GO" id="GO:0005829">
    <property type="term" value="C:cytosol"/>
    <property type="evidence" value="ECO:0007669"/>
    <property type="project" value="TreeGrafter"/>
</dbReference>
<protein>
    <submittedName>
        <fullName evidence="7">Transcription termination protein NusB</fullName>
    </submittedName>
</protein>
<evidence type="ECO:0000256" key="3">
    <source>
        <dbReference type="ARBA" id="ARBA00022884"/>
    </source>
</evidence>
<proteinExistence type="inferred from homology"/>
<dbReference type="Gene3D" id="1.10.940.10">
    <property type="entry name" value="NusB-like"/>
    <property type="match status" value="1"/>
</dbReference>
<dbReference type="Pfam" id="PF01029">
    <property type="entry name" value="NusB"/>
    <property type="match status" value="1"/>
</dbReference>
<feature type="domain" description="NusB/RsmB/TIM44" evidence="6">
    <location>
        <begin position="6"/>
        <end position="131"/>
    </location>
</feature>
<keyword evidence="2" id="KW-0889">Transcription antitermination</keyword>
<dbReference type="CDD" id="cd00619">
    <property type="entry name" value="Terminator_NusB"/>
    <property type="match status" value="1"/>
</dbReference>
<sequence>MGTRRTARECVLQILFQTEFQAKNKEDASRPNADVEKKMVSDVKTFANQLLEGVAAHQEKIDGIIKRYAKNWSTGRMAIVDRNILRFSIYELLYLPEIPSNVSINEAIEIAKNYGNENSGAFVNGILDRIQSDFPKTNAKKTQETA</sequence>
<keyword evidence="3" id="KW-0694">RNA-binding</keyword>
<dbReference type="GO" id="GO:0003723">
    <property type="term" value="F:RNA binding"/>
    <property type="evidence" value="ECO:0007669"/>
    <property type="project" value="UniProtKB-KW"/>
</dbReference>
<dbReference type="InterPro" id="IPR011605">
    <property type="entry name" value="NusB_fam"/>
</dbReference>
<dbReference type="PANTHER" id="PTHR11078:SF3">
    <property type="entry name" value="ANTITERMINATION NUSB DOMAIN-CONTAINING PROTEIN"/>
    <property type="match status" value="1"/>
</dbReference>
<dbReference type="SUPFAM" id="SSF48013">
    <property type="entry name" value="NusB-like"/>
    <property type="match status" value="1"/>
</dbReference>